<dbReference type="HOGENOM" id="CLU_001485_2_0_1"/>
<dbReference type="InterPro" id="IPR019821">
    <property type="entry name" value="Kinesin_motor_CS"/>
</dbReference>
<evidence type="ECO:0000259" key="9">
    <source>
        <dbReference type="PROSITE" id="PS50067"/>
    </source>
</evidence>
<reference evidence="11" key="1">
    <citation type="journal article" date="2010" name="Genome Biol.">
        <title>Genome sequence of the necrotrophic plant pathogen Pythium ultimum reveals original pathogenicity mechanisms and effector repertoire.</title>
        <authorList>
            <person name="Levesque C.A."/>
            <person name="Brouwer H."/>
            <person name="Cano L."/>
            <person name="Hamilton J.P."/>
            <person name="Holt C."/>
            <person name="Huitema E."/>
            <person name="Raffaele S."/>
            <person name="Robideau G.P."/>
            <person name="Thines M."/>
            <person name="Win J."/>
            <person name="Zerillo M.M."/>
            <person name="Beakes G.W."/>
            <person name="Boore J.L."/>
            <person name="Busam D."/>
            <person name="Dumas B."/>
            <person name="Ferriera S."/>
            <person name="Fuerstenberg S.I."/>
            <person name="Gachon C.M."/>
            <person name="Gaulin E."/>
            <person name="Govers F."/>
            <person name="Grenville-Briggs L."/>
            <person name="Horner N."/>
            <person name="Hostetler J."/>
            <person name="Jiang R.H."/>
            <person name="Johnson J."/>
            <person name="Krajaejun T."/>
            <person name="Lin H."/>
            <person name="Meijer H.J."/>
            <person name="Moore B."/>
            <person name="Morris P."/>
            <person name="Phuntmart V."/>
            <person name="Puiu D."/>
            <person name="Shetty J."/>
            <person name="Stajich J.E."/>
            <person name="Tripathy S."/>
            <person name="Wawra S."/>
            <person name="van West P."/>
            <person name="Whitty B.R."/>
            <person name="Coutinho P.M."/>
            <person name="Henrissat B."/>
            <person name="Martin F."/>
            <person name="Thomas P.D."/>
            <person name="Tyler B.M."/>
            <person name="De Vries R.P."/>
            <person name="Kamoun S."/>
            <person name="Yandell M."/>
            <person name="Tisserat N."/>
            <person name="Buell C.R."/>
        </authorList>
    </citation>
    <scope>NUCLEOTIDE SEQUENCE</scope>
    <source>
        <strain evidence="11">DAOM:BR144</strain>
    </source>
</reference>
<evidence type="ECO:0000256" key="6">
    <source>
        <dbReference type="PROSITE-ProRule" id="PRU00283"/>
    </source>
</evidence>
<dbReference type="SMART" id="SM00129">
    <property type="entry name" value="KISc"/>
    <property type="match status" value="1"/>
</dbReference>
<dbReference type="Proteomes" id="UP000019132">
    <property type="component" value="Unassembled WGS sequence"/>
</dbReference>
<comment type="similarity">
    <text evidence="6 7">Belongs to the TRAFAC class myosin-kinesin ATPase superfamily. Kinesin family.</text>
</comment>
<evidence type="ECO:0000256" key="2">
    <source>
        <dbReference type="ARBA" id="ARBA00022741"/>
    </source>
</evidence>
<evidence type="ECO:0000256" key="4">
    <source>
        <dbReference type="ARBA" id="ARBA00023054"/>
    </source>
</evidence>
<keyword evidence="1 7" id="KW-0493">Microtubule</keyword>
<dbReference type="Gene3D" id="3.40.850.10">
    <property type="entry name" value="Kinesin motor domain"/>
    <property type="match status" value="1"/>
</dbReference>
<evidence type="ECO:0000313" key="11">
    <source>
        <dbReference type="Proteomes" id="UP000019132"/>
    </source>
</evidence>
<evidence type="ECO:0000256" key="5">
    <source>
        <dbReference type="ARBA" id="ARBA00023175"/>
    </source>
</evidence>
<dbReference type="Pfam" id="PF00225">
    <property type="entry name" value="Kinesin"/>
    <property type="match status" value="1"/>
</dbReference>
<sequence length="511" mass="56340">MDRQVQLQNRIEQLQQKDKTPRPQRKVFLPQLNPAKSAMLNTRDVGRRNQGDRSDPDDEEELTSNVDTDAFKQAMWAGQANILVTVRLRPHLSHDRDNQEIVKVLDHKVIVVLDAASDLAAATQTSPARRHTSFPARKVRNVTAPAAAQRRSREKRFAFDYVFTPEDGQQTVYSHTTKFLIHGVLNGFNATVFVYGNTGAGKTYTMLGTPDEPGIMALTLEDLFQNIQRVHADIQSNVTYRVTVSFLEVYNENIRDLLANQSASTASPGTPSEYLDLREDPIKGPIVAGISEIEACNASEVMKLLRKGNKHRSQEATAANAVSSRSHAVLQVLVEQREKTSASHITSENSDDESSSGKGGGESITTVVKFGKLSLVDLAGSERAAVTQNRGQRLLEGANINRSLLALGNCINALGEKGASTASFVPYRDSKLTRLLKDSLGGNCRTVMIANISLAKASLEETLNTLKYANRAKNIKTTMTRNVLNVDHHITEYFGSMMRLLKVQVRELQGS</sequence>
<dbReference type="EMBL" id="GL376634">
    <property type="status" value="NOT_ANNOTATED_CDS"/>
    <property type="molecule type" value="Genomic_DNA"/>
</dbReference>
<dbReference type="InterPro" id="IPR027640">
    <property type="entry name" value="Kinesin-like_fam"/>
</dbReference>
<dbReference type="PANTHER" id="PTHR47968">
    <property type="entry name" value="CENTROMERE PROTEIN E"/>
    <property type="match status" value="1"/>
</dbReference>
<keyword evidence="5 6" id="KW-0505">Motor protein</keyword>
<evidence type="ECO:0000256" key="3">
    <source>
        <dbReference type="ARBA" id="ARBA00022840"/>
    </source>
</evidence>
<feature type="region of interest" description="Disordered" evidence="8">
    <location>
        <begin position="1"/>
        <end position="65"/>
    </location>
</feature>
<dbReference type="GO" id="GO:0005524">
    <property type="term" value="F:ATP binding"/>
    <property type="evidence" value="ECO:0007669"/>
    <property type="project" value="UniProtKB-UniRule"/>
</dbReference>
<feature type="region of interest" description="Disordered" evidence="8">
    <location>
        <begin position="338"/>
        <end position="361"/>
    </location>
</feature>
<dbReference type="OMA" id="YQHTTKF"/>
<proteinExistence type="inferred from homology"/>
<dbReference type="InterPro" id="IPR027417">
    <property type="entry name" value="P-loop_NTPase"/>
</dbReference>
<dbReference type="PANTHER" id="PTHR47968:SF13">
    <property type="entry name" value="KINESIN-LIKE PROTEIN KIF19 ISOFORM X1"/>
    <property type="match status" value="1"/>
</dbReference>
<dbReference type="PRINTS" id="PR00380">
    <property type="entry name" value="KINESINHEAVY"/>
</dbReference>
<evidence type="ECO:0000256" key="8">
    <source>
        <dbReference type="SAM" id="MobiDB-lite"/>
    </source>
</evidence>
<dbReference type="STRING" id="431595.K3WAL3"/>
<feature type="domain" description="Kinesin motor" evidence="9">
    <location>
        <begin position="81"/>
        <end position="475"/>
    </location>
</feature>
<name>K3WAL3_GLOUD</name>
<feature type="compositionally biased region" description="Basic and acidic residues" evidence="8">
    <location>
        <begin position="44"/>
        <end position="54"/>
    </location>
</feature>
<dbReference type="InterPro" id="IPR001752">
    <property type="entry name" value="Kinesin_motor_dom"/>
</dbReference>
<feature type="binding site" evidence="6">
    <location>
        <begin position="196"/>
        <end position="203"/>
    </location>
    <ligand>
        <name>ATP</name>
        <dbReference type="ChEBI" id="CHEBI:30616"/>
    </ligand>
</feature>
<keyword evidence="4" id="KW-0175">Coiled coil</keyword>
<evidence type="ECO:0000256" key="7">
    <source>
        <dbReference type="RuleBase" id="RU000394"/>
    </source>
</evidence>
<keyword evidence="3 6" id="KW-0067">ATP-binding</keyword>
<dbReference type="InterPro" id="IPR036961">
    <property type="entry name" value="Kinesin_motor_dom_sf"/>
</dbReference>
<keyword evidence="11" id="KW-1185">Reference proteome</keyword>
<keyword evidence="2 6" id="KW-0547">Nucleotide-binding</keyword>
<dbReference type="VEuPathDB" id="FungiDB:PYU1_G002002"/>
<reference evidence="10" key="3">
    <citation type="submission" date="2015-02" db="UniProtKB">
        <authorList>
            <consortium name="EnsemblProtists"/>
        </authorList>
    </citation>
    <scope>IDENTIFICATION</scope>
    <source>
        <strain evidence="10">DAOM BR144</strain>
    </source>
</reference>
<dbReference type="GO" id="GO:0008017">
    <property type="term" value="F:microtubule binding"/>
    <property type="evidence" value="ECO:0007669"/>
    <property type="project" value="InterPro"/>
</dbReference>
<dbReference type="AlphaFoldDB" id="K3WAL3"/>
<dbReference type="PROSITE" id="PS50067">
    <property type="entry name" value="KINESIN_MOTOR_2"/>
    <property type="match status" value="1"/>
</dbReference>
<protein>
    <recommendedName>
        <fullName evidence="7">Kinesin-like protein</fullName>
    </recommendedName>
</protein>
<accession>K3WAL3</accession>
<dbReference type="FunFam" id="3.40.850.10:FF:000056">
    <property type="entry name" value="Kinesin-like protein"/>
    <property type="match status" value="1"/>
</dbReference>
<dbReference type="GO" id="GO:0005874">
    <property type="term" value="C:microtubule"/>
    <property type="evidence" value="ECO:0007669"/>
    <property type="project" value="UniProtKB-KW"/>
</dbReference>
<organism evidence="10 11">
    <name type="scientific">Globisporangium ultimum (strain ATCC 200006 / CBS 805.95 / DAOM BR144)</name>
    <name type="common">Pythium ultimum</name>
    <dbReference type="NCBI Taxonomy" id="431595"/>
    <lineage>
        <taxon>Eukaryota</taxon>
        <taxon>Sar</taxon>
        <taxon>Stramenopiles</taxon>
        <taxon>Oomycota</taxon>
        <taxon>Peronosporomycetes</taxon>
        <taxon>Pythiales</taxon>
        <taxon>Pythiaceae</taxon>
        <taxon>Globisporangium</taxon>
    </lineage>
</organism>
<feature type="compositionally biased region" description="Polar residues" evidence="8">
    <location>
        <begin position="1"/>
        <end position="14"/>
    </location>
</feature>
<evidence type="ECO:0000256" key="1">
    <source>
        <dbReference type="ARBA" id="ARBA00022701"/>
    </source>
</evidence>
<dbReference type="SUPFAM" id="SSF52540">
    <property type="entry name" value="P-loop containing nucleoside triphosphate hydrolases"/>
    <property type="match status" value="1"/>
</dbReference>
<reference evidence="11" key="2">
    <citation type="submission" date="2010-04" db="EMBL/GenBank/DDBJ databases">
        <authorList>
            <person name="Buell R."/>
            <person name="Hamilton J."/>
            <person name="Hostetler J."/>
        </authorList>
    </citation>
    <scope>NUCLEOTIDE SEQUENCE [LARGE SCALE GENOMIC DNA]</scope>
    <source>
        <strain evidence="11">DAOM:BR144</strain>
    </source>
</reference>
<dbReference type="PROSITE" id="PS00411">
    <property type="entry name" value="KINESIN_MOTOR_1"/>
    <property type="match status" value="1"/>
</dbReference>
<dbReference type="GO" id="GO:0007018">
    <property type="term" value="P:microtubule-based movement"/>
    <property type="evidence" value="ECO:0007669"/>
    <property type="project" value="InterPro"/>
</dbReference>
<dbReference type="InParanoid" id="K3WAL3"/>
<evidence type="ECO:0000313" key="10">
    <source>
        <dbReference type="EnsemblProtists" id="PYU1_T002004"/>
    </source>
</evidence>
<dbReference type="EnsemblProtists" id="PYU1_T002004">
    <property type="protein sequence ID" value="PYU1_T002004"/>
    <property type="gene ID" value="PYU1_G002002"/>
</dbReference>
<dbReference type="eggNOG" id="KOG0242">
    <property type="taxonomic scope" value="Eukaryota"/>
</dbReference>
<dbReference type="GO" id="GO:0003777">
    <property type="term" value="F:microtubule motor activity"/>
    <property type="evidence" value="ECO:0007669"/>
    <property type="project" value="InterPro"/>
</dbReference>